<dbReference type="InterPro" id="IPR009003">
    <property type="entry name" value="Peptidase_S1_PA"/>
</dbReference>
<keyword evidence="6" id="KW-0645">Protease</keyword>
<sequence>MNSLDVVLVVIVLAYAVSGYVQGFVVNLIATIGLLVGAGGAILLVPRLLDSGSSGSLQTSLLALGLVIGAAAIGQAVGTYLGTDLRGGIRSGPARHVDAVGGGALSIVTVLVATWALGYSVSGTSIPYLSSAARQSAILGEVDAIMPERASGALRAFNRTLDANLFPRYIDPFTPEQIQAVGPPDDVILSEAGVREASRSVVKITGRAVCGRGIEGSGFVYGPGRVMTNAHVVAGVREPFVDVDGRELPGQVVVFDPGLDIAVIATSDLGVPALDFDESGAPGQSAAVLGFPLNGPFDARSARIREQMTLRSPDIYDRGEVLRETFSIRGLVRSGNSGGPLVSTAGDVLGVIFAASISDSATGYAVTAAAAADNAAEGLRSSRPVDTGGCA</sequence>
<evidence type="ECO:0000256" key="1">
    <source>
        <dbReference type="ARBA" id="ARBA00004141"/>
    </source>
</evidence>
<feature type="transmembrane region" description="Helical" evidence="5">
    <location>
        <begin position="29"/>
        <end position="49"/>
    </location>
</feature>
<dbReference type="Pfam" id="PF13365">
    <property type="entry name" value="Trypsin_2"/>
    <property type="match status" value="1"/>
</dbReference>
<keyword evidence="4 5" id="KW-0472">Membrane</keyword>
<dbReference type="EMBL" id="BAAAPY010000008">
    <property type="protein sequence ID" value="GAA2081246.1"/>
    <property type="molecule type" value="Genomic_DNA"/>
</dbReference>
<dbReference type="PANTHER" id="PTHR43019:SF23">
    <property type="entry name" value="PROTEASE DO-LIKE 5, CHLOROPLASTIC"/>
    <property type="match status" value="1"/>
</dbReference>
<dbReference type="PANTHER" id="PTHR43019">
    <property type="entry name" value="SERINE ENDOPROTEASE DEGS"/>
    <property type="match status" value="1"/>
</dbReference>
<keyword evidence="7" id="KW-1185">Reference proteome</keyword>
<dbReference type="Proteomes" id="UP001501480">
    <property type="component" value="Unassembled WGS sequence"/>
</dbReference>
<organism evidence="6 7">
    <name type="scientific">Aeromicrobium halocynthiae</name>
    <dbReference type="NCBI Taxonomy" id="560557"/>
    <lineage>
        <taxon>Bacteria</taxon>
        <taxon>Bacillati</taxon>
        <taxon>Actinomycetota</taxon>
        <taxon>Actinomycetes</taxon>
        <taxon>Propionibacteriales</taxon>
        <taxon>Nocardioidaceae</taxon>
        <taxon>Aeromicrobium</taxon>
    </lineage>
</organism>
<accession>A0ABN2W259</accession>
<evidence type="ECO:0000313" key="6">
    <source>
        <dbReference type="EMBL" id="GAA2081246.1"/>
    </source>
</evidence>
<comment type="caution">
    <text evidence="6">The sequence shown here is derived from an EMBL/GenBank/DDBJ whole genome shotgun (WGS) entry which is preliminary data.</text>
</comment>
<dbReference type="Pfam" id="PF02674">
    <property type="entry name" value="Colicin_V"/>
    <property type="match status" value="1"/>
</dbReference>
<evidence type="ECO:0000256" key="2">
    <source>
        <dbReference type="ARBA" id="ARBA00022692"/>
    </source>
</evidence>
<reference evidence="6 7" key="1">
    <citation type="journal article" date="2019" name="Int. J. Syst. Evol. Microbiol.">
        <title>The Global Catalogue of Microorganisms (GCM) 10K type strain sequencing project: providing services to taxonomists for standard genome sequencing and annotation.</title>
        <authorList>
            <consortium name="The Broad Institute Genomics Platform"/>
            <consortium name="The Broad Institute Genome Sequencing Center for Infectious Disease"/>
            <person name="Wu L."/>
            <person name="Ma J."/>
        </authorList>
    </citation>
    <scope>NUCLEOTIDE SEQUENCE [LARGE SCALE GENOMIC DNA]</scope>
    <source>
        <strain evidence="6 7">JCM 15749</strain>
    </source>
</reference>
<dbReference type="GO" id="GO:0008233">
    <property type="term" value="F:peptidase activity"/>
    <property type="evidence" value="ECO:0007669"/>
    <property type="project" value="UniProtKB-KW"/>
</dbReference>
<comment type="subcellular location">
    <subcellularLocation>
        <location evidence="1">Membrane</location>
        <topology evidence="1">Multi-pass membrane protein</topology>
    </subcellularLocation>
</comment>
<keyword evidence="6" id="KW-0378">Hydrolase</keyword>
<feature type="transmembrane region" description="Helical" evidence="5">
    <location>
        <begin position="101"/>
        <end position="121"/>
    </location>
</feature>
<keyword evidence="3 5" id="KW-1133">Transmembrane helix</keyword>
<dbReference type="InterPro" id="IPR003825">
    <property type="entry name" value="Colicin-V_CvpA"/>
</dbReference>
<dbReference type="PRINTS" id="PR00834">
    <property type="entry name" value="PROTEASES2C"/>
</dbReference>
<proteinExistence type="predicted"/>
<evidence type="ECO:0000256" key="5">
    <source>
        <dbReference type="SAM" id="Phobius"/>
    </source>
</evidence>
<evidence type="ECO:0000313" key="7">
    <source>
        <dbReference type="Proteomes" id="UP001501480"/>
    </source>
</evidence>
<dbReference type="SUPFAM" id="SSF50494">
    <property type="entry name" value="Trypsin-like serine proteases"/>
    <property type="match status" value="1"/>
</dbReference>
<dbReference type="NCBIfam" id="NF033740">
    <property type="entry name" value="MarP_fam_protase"/>
    <property type="match status" value="1"/>
</dbReference>
<protein>
    <submittedName>
        <fullName evidence="6">MarP family serine protease</fullName>
    </submittedName>
</protein>
<evidence type="ECO:0000256" key="4">
    <source>
        <dbReference type="ARBA" id="ARBA00023136"/>
    </source>
</evidence>
<dbReference type="Gene3D" id="2.40.10.10">
    <property type="entry name" value="Trypsin-like serine proteases"/>
    <property type="match status" value="2"/>
</dbReference>
<name>A0ABN2W259_9ACTN</name>
<evidence type="ECO:0000256" key="3">
    <source>
        <dbReference type="ARBA" id="ARBA00022989"/>
    </source>
</evidence>
<dbReference type="GO" id="GO:0006508">
    <property type="term" value="P:proteolysis"/>
    <property type="evidence" value="ECO:0007669"/>
    <property type="project" value="UniProtKB-KW"/>
</dbReference>
<keyword evidence="2 5" id="KW-0812">Transmembrane</keyword>
<feature type="transmembrane region" description="Helical" evidence="5">
    <location>
        <begin position="61"/>
        <end position="81"/>
    </location>
</feature>
<dbReference type="InterPro" id="IPR043504">
    <property type="entry name" value="Peptidase_S1_PA_chymotrypsin"/>
</dbReference>
<dbReference type="RefSeq" id="WP_344328397.1">
    <property type="nucleotide sequence ID" value="NZ_BAAAPY010000008.1"/>
</dbReference>
<dbReference type="InterPro" id="IPR047680">
    <property type="entry name" value="MarP-like"/>
</dbReference>
<dbReference type="InterPro" id="IPR001940">
    <property type="entry name" value="Peptidase_S1C"/>
</dbReference>
<gene>
    <name evidence="6" type="ORF">GCM10009821_22310</name>
</gene>